<evidence type="ECO:0000256" key="2">
    <source>
        <dbReference type="ARBA" id="ARBA00008072"/>
    </source>
</evidence>
<evidence type="ECO:0000256" key="6">
    <source>
        <dbReference type="ARBA" id="ARBA00022833"/>
    </source>
</evidence>
<dbReference type="Pfam" id="PF00107">
    <property type="entry name" value="ADH_zinc_N"/>
    <property type="match status" value="1"/>
</dbReference>
<evidence type="ECO:0000313" key="13">
    <source>
        <dbReference type="EMBL" id="PSN66739.1"/>
    </source>
</evidence>
<dbReference type="Proteomes" id="UP000240883">
    <property type="component" value="Unassembled WGS sequence"/>
</dbReference>
<evidence type="ECO:0000256" key="1">
    <source>
        <dbReference type="ARBA" id="ARBA00001947"/>
    </source>
</evidence>
<comment type="subunit">
    <text evidence="3">Homodimer.</text>
</comment>
<dbReference type="STRING" id="1448308.A0A2T2NMZ2"/>
<dbReference type="CDD" id="cd05283">
    <property type="entry name" value="CAD1"/>
    <property type="match status" value="1"/>
</dbReference>
<keyword evidence="4" id="KW-0597">Phosphoprotein</keyword>
<accession>A0A2T2NMZ2</accession>
<organism evidence="13 14">
    <name type="scientific">Corynespora cassiicola Philippines</name>
    <dbReference type="NCBI Taxonomy" id="1448308"/>
    <lineage>
        <taxon>Eukaryota</taxon>
        <taxon>Fungi</taxon>
        <taxon>Dikarya</taxon>
        <taxon>Ascomycota</taxon>
        <taxon>Pezizomycotina</taxon>
        <taxon>Dothideomycetes</taxon>
        <taxon>Pleosporomycetidae</taxon>
        <taxon>Pleosporales</taxon>
        <taxon>Corynesporascaceae</taxon>
        <taxon>Corynespora</taxon>
    </lineage>
</organism>
<keyword evidence="14" id="KW-1185">Reference proteome</keyword>
<dbReference type="InterPro" id="IPR020843">
    <property type="entry name" value="ER"/>
</dbReference>
<protein>
    <recommendedName>
        <fullName evidence="9">alcohol dehydrogenase (NADP(+))</fullName>
        <ecNumber evidence="9">1.1.1.2</ecNumber>
    </recommendedName>
</protein>
<evidence type="ECO:0000256" key="5">
    <source>
        <dbReference type="ARBA" id="ARBA00022723"/>
    </source>
</evidence>
<dbReference type="EMBL" id="KZ678135">
    <property type="protein sequence ID" value="PSN66739.1"/>
    <property type="molecule type" value="Genomic_DNA"/>
</dbReference>
<dbReference type="SMART" id="SM00829">
    <property type="entry name" value="PKS_ER"/>
    <property type="match status" value="1"/>
</dbReference>
<dbReference type="SUPFAM" id="SSF50129">
    <property type="entry name" value="GroES-like"/>
    <property type="match status" value="1"/>
</dbReference>
<reference evidence="13 14" key="1">
    <citation type="journal article" date="2018" name="Front. Microbiol.">
        <title>Genome-Wide Analysis of Corynespora cassiicola Leaf Fall Disease Putative Effectors.</title>
        <authorList>
            <person name="Lopez D."/>
            <person name="Ribeiro S."/>
            <person name="Label P."/>
            <person name="Fumanal B."/>
            <person name="Venisse J.S."/>
            <person name="Kohler A."/>
            <person name="de Oliveira R.R."/>
            <person name="Labutti K."/>
            <person name="Lipzen A."/>
            <person name="Lail K."/>
            <person name="Bauer D."/>
            <person name="Ohm R.A."/>
            <person name="Barry K.W."/>
            <person name="Spatafora J."/>
            <person name="Grigoriev I.V."/>
            <person name="Martin F.M."/>
            <person name="Pujade-Renaud V."/>
        </authorList>
    </citation>
    <scope>NUCLEOTIDE SEQUENCE [LARGE SCALE GENOMIC DNA]</scope>
    <source>
        <strain evidence="13 14">Philippines</strain>
    </source>
</reference>
<dbReference type="InterPro" id="IPR013154">
    <property type="entry name" value="ADH-like_N"/>
</dbReference>
<evidence type="ECO:0000256" key="9">
    <source>
        <dbReference type="ARBA" id="ARBA00024074"/>
    </source>
</evidence>
<dbReference type="GO" id="GO:0008106">
    <property type="term" value="F:alcohol dehydrogenase (NADP+) activity"/>
    <property type="evidence" value="ECO:0007669"/>
    <property type="project" value="UniProtKB-EC"/>
</dbReference>
<dbReference type="EC" id="1.1.1.2" evidence="9"/>
<evidence type="ECO:0000256" key="11">
    <source>
        <dbReference type="RuleBase" id="RU361277"/>
    </source>
</evidence>
<evidence type="ECO:0000256" key="10">
    <source>
        <dbReference type="ARBA" id="ARBA00050997"/>
    </source>
</evidence>
<dbReference type="InterPro" id="IPR047109">
    <property type="entry name" value="CAD-like"/>
</dbReference>
<keyword evidence="5 11" id="KW-0479">Metal-binding</keyword>
<dbReference type="GO" id="GO:0008270">
    <property type="term" value="F:zinc ion binding"/>
    <property type="evidence" value="ECO:0007669"/>
    <property type="project" value="InterPro"/>
</dbReference>
<dbReference type="PANTHER" id="PTHR42683">
    <property type="entry name" value="ALDEHYDE REDUCTASE"/>
    <property type="match status" value="1"/>
</dbReference>
<evidence type="ECO:0000256" key="7">
    <source>
        <dbReference type="ARBA" id="ARBA00022857"/>
    </source>
</evidence>
<dbReference type="InterPro" id="IPR013149">
    <property type="entry name" value="ADH-like_C"/>
</dbReference>
<proteinExistence type="inferred from homology"/>
<dbReference type="FunFam" id="3.40.50.720:FF:000158">
    <property type="entry name" value="Zinc-binding alcohol dehydrogenase"/>
    <property type="match status" value="1"/>
</dbReference>
<evidence type="ECO:0000313" key="14">
    <source>
        <dbReference type="Proteomes" id="UP000240883"/>
    </source>
</evidence>
<dbReference type="InterPro" id="IPR036291">
    <property type="entry name" value="NAD(P)-bd_dom_sf"/>
</dbReference>
<dbReference type="AlphaFoldDB" id="A0A2T2NMZ2"/>
<feature type="domain" description="Enoyl reductase (ER)" evidence="12">
    <location>
        <begin position="17"/>
        <end position="350"/>
    </location>
</feature>
<dbReference type="Gene3D" id="3.40.50.720">
    <property type="entry name" value="NAD(P)-binding Rossmann-like Domain"/>
    <property type="match status" value="1"/>
</dbReference>
<comment type="similarity">
    <text evidence="2 11">Belongs to the zinc-containing alcohol dehydrogenase family.</text>
</comment>
<sequence>MAANSEFVGWVASDPSSVDGNMAWTNFEPKQFAETDIEMDVTHCGVCGSDIHALRSGWGPSIYPLVVGHEIVGKVTRVGSDVKGVKVGDRMGIGAQTDSCHDCQKCTTDRENYCKKLVVTYNSKYPSGETAFGGYAKKWRGPADFAFHIPDALPSEIAAPLLCGGLTVWSPLRANGAGPGKRVGVIGVGGLGHFAVSFAKALGSDKVVAISRKANKKDDALKMGADEYIATDDDPEWASKNADTLDLIICTVSGNNIPMAQYLQLLDVNGTIVQVGAPEDPIPGFSAHALIGKGIKLAGSMIGNRRYANEMLEFAAKNKITAWVQVRPMNDANQVIQDMEAGKARYRYVLQN</sequence>
<dbReference type="Pfam" id="PF08240">
    <property type="entry name" value="ADH_N"/>
    <property type="match status" value="1"/>
</dbReference>
<keyword evidence="7" id="KW-0521">NADP</keyword>
<evidence type="ECO:0000259" key="12">
    <source>
        <dbReference type="SMART" id="SM00829"/>
    </source>
</evidence>
<dbReference type="PROSITE" id="PS00059">
    <property type="entry name" value="ADH_ZINC"/>
    <property type="match status" value="1"/>
</dbReference>
<dbReference type="InterPro" id="IPR002328">
    <property type="entry name" value="ADH_Zn_CS"/>
</dbReference>
<comment type="cofactor">
    <cofactor evidence="1 11">
        <name>Zn(2+)</name>
        <dbReference type="ChEBI" id="CHEBI:29105"/>
    </cofactor>
</comment>
<keyword evidence="8" id="KW-0560">Oxidoreductase</keyword>
<dbReference type="GO" id="GO:0006066">
    <property type="term" value="P:alcohol metabolic process"/>
    <property type="evidence" value="ECO:0007669"/>
    <property type="project" value="UniProtKB-ARBA"/>
</dbReference>
<gene>
    <name evidence="13" type="ORF">BS50DRAFT_372637</name>
</gene>
<evidence type="ECO:0000256" key="4">
    <source>
        <dbReference type="ARBA" id="ARBA00022553"/>
    </source>
</evidence>
<keyword evidence="6 11" id="KW-0862">Zinc</keyword>
<comment type="catalytic activity">
    <reaction evidence="10">
        <text>a primary alcohol + NADP(+) = an aldehyde + NADPH + H(+)</text>
        <dbReference type="Rhea" id="RHEA:15937"/>
        <dbReference type="ChEBI" id="CHEBI:15378"/>
        <dbReference type="ChEBI" id="CHEBI:15734"/>
        <dbReference type="ChEBI" id="CHEBI:17478"/>
        <dbReference type="ChEBI" id="CHEBI:57783"/>
        <dbReference type="ChEBI" id="CHEBI:58349"/>
        <dbReference type="EC" id="1.1.1.2"/>
    </reaction>
    <physiologicalReaction direction="left-to-right" evidence="10">
        <dbReference type="Rhea" id="RHEA:15938"/>
    </physiologicalReaction>
    <physiologicalReaction direction="right-to-left" evidence="10">
        <dbReference type="Rhea" id="RHEA:15939"/>
    </physiologicalReaction>
</comment>
<dbReference type="SUPFAM" id="SSF51735">
    <property type="entry name" value="NAD(P)-binding Rossmann-fold domains"/>
    <property type="match status" value="1"/>
</dbReference>
<dbReference type="OrthoDB" id="1879366at2759"/>
<dbReference type="Gene3D" id="3.90.180.10">
    <property type="entry name" value="Medium-chain alcohol dehydrogenases, catalytic domain"/>
    <property type="match status" value="1"/>
</dbReference>
<dbReference type="InterPro" id="IPR011032">
    <property type="entry name" value="GroES-like_sf"/>
</dbReference>
<evidence type="ECO:0000256" key="3">
    <source>
        <dbReference type="ARBA" id="ARBA00011738"/>
    </source>
</evidence>
<name>A0A2T2NMZ2_CORCC</name>
<evidence type="ECO:0000256" key="8">
    <source>
        <dbReference type="ARBA" id="ARBA00023002"/>
    </source>
</evidence>